<dbReference type="EMBL" id="BDGG01000001">
    <property type="protein sequence ID" value="GAU89452.1"/>
    <property type="molecule type" value="Genomic_DNA"/>
</dbReference>
<protein>
    <submittedName>
        <fullName evidence="1">Uncharacterized protein</fullName>
    </submittedName>
</protein>
<dbReference type="OrthoDB" id="10475517at2759"/>
<evidence type="ECO:0000313" key="1">
    <source>
        <dbReference type="EMBL" id="GAU89452.1"/>
    </source>
</evidence>
<dbReference type="AlphaFoldDB" id="A0A1D1UP79"/>
<comment type="caution">
    <text evidence="1">The sequence shown here is derived from an EMBL/GenBank/DDBJ whole genome shotgun (WGS) entry which is preliminary data.</text>
</comment>
<reference evidence="1 2" key="1">
    <citation type="journal article" date="2016" name="Nat. Commun.">
        <title>Extremotolerant tardigrade genome and improved radiotolerance of human cultured cells by tardigrade-unique protein.</title>
        <authorList>
            <person name="Hashimoto T."/>
            <person name="Horikawa D.D."/>
            <person name="Saito Y."/>
            <person name="Kuwahara H."/>
            <person name="Kozuka-Hata H."/>
            <person name="Shin-I T."/>
            <person name="Minakuchi Y."/>
            <person name="Ohishi K."/>
            <person name="Motoyama A."/>
            <person name="Aizu T."/>
            <person name="Enomoto A."/>
            <person name="Kondo K."/>
            <person name="Tanaka S."/>
            <person name="Hara Y."/>
            <person name="Koshikawa S."/>
            <person name="Sagara H."/>
            <person name="Miura T."/>
            <person name="Yokobori S."/>
            <person name="Miyagawa K."/>
            <person name="Suzuki Y."/>
            <person name="Kubo T."/>
            <person name="Oyama M."/>
            <person name="Kohara Y."/>
            <person name="Fujiyama A."/>
            <person name="Arakawa K."/>
            <person name="Katayama T."/>
            <person name="Toyoda A."/>
            <person name="Kunieda T."/>
        </authorList>
    </citation>
    <scope>NUCLEOTIDE SEQUENCE [LARGE SCALE GENOMIC DNA]</scope>
    <source>
        <strain evidence="1 2">YOKOZUNA-1</strain>
    </source>
</reference>
<dbReference type="Proteomes" id="UP000186922">
    <property type="component" value="Unassembled WGS sequence"/>
</dbReference>
<sequence length="174" mass="19051">MVRYRGSAYQNGSGFPQVLKALFAGVAAMAQLALRAAAPQLFSVPVTNTDRWRTETERINPTTILTDDGTTGDINFFLPASSNGLLDLANVTLELELAIKVKTKDGLWAFIGETLLFHSRANAQSILGHAGFRVDIPGRHNSQDHNESAKWRRALFSNGDFVQLSGKLACDLFE</sequence>
<accession>A0A1D1UP79</accession>
<organism evidence="1 2">
    <name type="scientific">Ramazzottius varieornatus</name>
    <name type="common">Water bear</name>
    <name type="synonym">Tardigrade</name>
    <dbReference type="NCBI Taxonomy" id="947166"/>
    <lineage>
        <taxon>Eukaryota</taxon>
        <taxon>Metazoa</taxon>
        <taxon>Ecdysozoa</taxon>
        <taxon>Tardigrada</taxon>
        <taxon>Eutardigrada</taxon>
        <taxon>Parachela</taxon>
        <taxon>Hypsibioidea</taxon>
        <taxon>Ramazzottiidae</taxon>
        <taxon>Ramazzottius</taxon>
    </lineage>
</organism>
<keyword evidence="2" id="KW-1185">Reference proteome</keyword>
<gene>
    <name evidence="1" type="primary">RvY_02001-1</name>
    <name evidence="1" type="synonym">RvY_02001.1</name>
    <name evidence="1" type="ORF">RvY_02001</name>
</gene>
<proteinExistence type="predicted"/>
<name>A0A1D1UP79_RAMVA</name>
<evidence type="ECO:0000313" key="2">
    <source>
        <dbReference type="Proteomes" id="UP000186922"/>
    </source>
</evidence>